<feature type="compositionally biased region" description="Polar residues" evidence="1">
    <location>
        <begin position="185"/>
        <end position="200"/>
    </location>
</feature>
<dbReference type="EMBL" id="QXIR01000014">
    <property type="protein sequence ID" value="RIW33306.1"/>
    <property type="molecule type" value="Genomic_DNA"/>
</dbReference>
<dbReference type="Proteomes" id="UP000265801">
    <property type="component" value="Unassembled WGS sequence"/>
</dbReference>
<accession>A0A3A1QZ54</accession>
<dbReference type="InterPro" id="IPR025889">
    <property type="entry name" value="GSP17M-like_dom"/>
</dbReference>
<keyword evidence="4" id="KW-1185">Reference proteome</keyword>
<feature type="region of interest" description="Disordered" evidence="1">
    <location>
        <begin position="161"/>
        <end position="290"/>
    </location>
</feature>
<feature type="compositionally biased region" description="Gly residues" evidence="1">
    <location>
        <begin position="228"/>
        <end position="239"/>
    </location>
</feature>
<dbReference type="Pfam" id="PF11181">
    <property type="entry name" value="YflT"/>
    <property type="match status" value="1"/>
</dbReference>
<reference evidence="3 4" key="1">
    <citation type="submission" date="2018-09" db="EMBL/GenBank/DDBJ databases">
        <title>Bacillus saliacetes sp. nov., isolated from Thai shrimp paste (Ka-pi).</title>
        <authorList>
            <person name="Daroonpunt R."/>
            <person name="Tanasupawat S."/>
            <person name="Yiamsombut S."/>
        </authorList>
    </citation>
    <scope>NUCLEOTIDE SEQUENCE [LARGE SCALE GENOMIC DNA]</scope>
    <source>
        <strain evidence="3 4">SKP7-4</strain>
    </source>
</reference>
<feature type="domain" description="General stress protein 17M-like" evidence="2">
    <location>
        <begin position="5"/>
        <end position="104"/>
    </location>
</feature>
<evidence type="ECO:0000313" key="4">
    <source>
        <dbReference type="Proteomes" id="UP000265801"/>
    </source>
</evidence>
<comment type="caution">
    <text evidence="3">The sequence shown here is derived from an EMBL/GenBank/DDBJ whole genome shotgun (WGS) entry which is preliminary data.</text>
</comment>
<gene>
    <name evidence="3" type="ORF">D3H55_11650</name>
</gene>
<dbReference type="AlphaFoldDB" id="A0A3A1QZ54"/>
<dbReference type="RefSeq" id="WP_119547093.1">
    <property type="nucleotide sequence ID" value="NZ_QXIR01000014.1"/>
</dbReference>
<sequence>MEKSVVGAYDSTAEVMDVINSLTKDGYSEEDILVISQRRDIDTLDNTSGLHVEHPDGHHKERTLWEKIKDSFMVQEHEGAGNDLSQYEIPLNQVGTYQSKLEDGKILVAVQAKDKYVLNHGGEVVDEGANIKPASKREGVFEDEGMDEVNRERNQTALENEFFSKEEENHGHRTEPDDIDKLNEVRNQTTTENFNSSPTADKSVGNHGAEREDLRSGNVDTTEDTLGGNVGNTLGGKLGTAGRDSTGQEGLENSSDYQTEKEHADEKNAEHLKEKEQKERFKKDDYRGDF</sequence>
<protein>
    <recommendedName>
        <fullName evidence="2">General stress protein 17M-like domain-containing protein</fullName>
    </recommendedName>
</protein>
<proteinExistence type="predicted"/>
<evidence type="ECO:0000256" key="1">
    <source>
        <dbReference type="SAM" id="MobiDB-lite"/>
    </source>
</evidence>
<feature type="compositionally biased region" description="Basic and acidic residues" evidence="1">
    <location>
        <begin position="258"/>
        <end position="290"/>
    </location>
</feature>
<evidence type="ECO:0000259" key="2">
    <source>
        <dbReference type="Pfam" id="PF11181"/>
    </source>
</evidence>
<dbReference type="OrthoDB" id="2678178at2"/>
<evidence type="ECO:0000313" key="3">
    <source>
        <dbReference type="EMBL" id="RIW33306.1"/>
    </source>
</evidence>
<organism evidence="3 4">
    <name type="scientific">Bacillus salacetis</name>
    <dbReference type="NCBI Taxonomy" id="2315464"/>
    <lineage>
        <taxon>Bacteria</taxon>
        <taxon>Bacillati</taxon>
        <taxon>Bacillota</taxon>
        <taxon>Bacilli</taxon>
        <taxon>Bacillales</taxon>
        <taxon>Bacillaceae</taxon>
        <taxon>Bacillus</taxon>
    </lineage>
</organism>
<name>A0A3A1QZ54_9BACI</name>
<feature type="compositionally biased region" description="Basic and acidic residues" evidence="1">
    <location>
        <begin position="162"/>
        <end position="184"/>
    </location>
</feature>
<feature type="compositionally biased region" description="Polar residues" evidence="1">
    <location>
        <begin position="243"/>
        <end position="257"/>
    </location>
</feature>